<organism evidence="1 2">
    <name type="scientific">Baudoinia panamericana (strain UAMH 10762)</name>
    <name type="common">Angels' share fungus</name>
    <name type="synonym">Baudoinia compniacensis (strain UAMH 10762)</name>
    <dbReference type="NCBI Taxonomy" id="717646"/>
    <lineage>
        <taxon>Eukaryota</taxon>
        <taxon>Fungi</taxon>
        <taxon>Dikarya</taxon>
        <taxon>Ascomycota</taxon>
        <taxon>Pezizomycotina</taxon>
        <taxon>Dothideomycetes</taxon>
        <taxon>Dothideomycetidae</taxon>
        <taxon>Mycosphaerellales</taxon>
        <taxon>Teratosphaeriaceae</taxon>
        <taxon>Baudoinia</taxon>
    </lineage>
</organism>
<evidence type="ECO:0000313" key="2">
    <source>
        <dbReference type="Proteomes" id="UP000011761"/>
    </source>
</evidence>
<evidence type="ECO:0000313" key="1">
    <source>
        <dbReference type="EMBL" id="EMD00370.1"/>
    </source>
</evidence>
<keyword evidence="2" id="KW-1185">Reference proteome</keyword>
<dbReference type="AlphaFoldDB" id="M2NLK1"/>
<accession>M2NLK1</accession>
<dbReference type="EMBL" id="KB445550">
    <property type="protein sequence ID" value="EMD00370.1"/>
    <property type="molecule type" value="Genomic_DNA"/>
</dbReference>
<dbReference type="GeneID" id="19107294"/>
<dbReference type="Proteomes" id="UP000011761">
    <property type="component" value="Unassembled WGS sequence"/>
</dbReference>
<protein>
    <submittedName>
        <fullName evidence="1">Uncharacterized protein</fullName>
    </submittedName>
</protein>
<gene>
    <name evidence="1" type="ORF">BAUCODRAFT_118150</name>
</gene>
<name>M2NLK1_BAUPA</name>
<dbReference type="KEGG" id="bcom:BAUCODRAFT_118150"/>
<dbReference type="RefSeq" id="XP_007671554.1">
    <property type="nucleotide sequence ID" value="XM_007673364.1"/>
</dbReference>
<sequence>MSADAVSQTCMPPLNLRINHIHVTHGQALYPLVMKTIRYARKQTAYTQSVAVPG</sequence>
<dbReference type="HOGENOM" id="CLU_3049957_0_0_1"/>
<reference evidence="1 2" key="1">
    <citation type="journal article" date="2012" name="PLoS Pathog.">
        <title>Diverse lifestyles and strategies of plant pathogenesis encoded in the genomes of eighteen Dothideomycetes fungi.</title>
        <authorList>
            <person name="Ohm R.A."/>
            <person name="Feau N."/>
            <person name="Henrissat B."/>
            <person name="Schoch C.L."/>
            <person name="Horwitz B.A."/>
            <person name="Barry K.W."/>
            <person name="Condon B.J."/>
            <person name="Copeland A.C."/>
            <person name="Dhillon B."/>
            <person name="Glaser F."/>
            <person name="Hesse C.N."/>
            <person name="Kosti I."/>
            <person name="LaButti K."/>
            <person name="Lindquist E.A."/>
            <person name="Lucas S."/>
            <person name="Salamov A.A."/>
            <person name="Bradshaw R.E."/>
            <person name="Ciuffetti L."/>
            <person name="Hamelin R.C."/>
            <person name="Kema G.H.J."/>
            <person name="Lawrence C."/>
            <person name="Scott J.A."/>
            <person name="Spatafora J.W."/>
            <person name="Turgeon B.G."/>
            <person name="de Wit P.J.G.M."/>
            <person name="Zhong S."/>
            <person name="Goodwin S.B."/>
            <person name="Grigoriev I.V."/>
        </authorList>
    </citation>
    <scope>NUCLEOTIDE SEQUENCE [LARGE SCALE GENOMIC DNA]</scope>
    <source>
        <strain evidence="1 2">UAMH 10762</strain>
    </source>
</reference>
<proteinExistence type="predicted"/>